<dbReference type="Gramene" id="EME27874">
    <property type="protein sequence ID" value="EME27874"/>
    <property type="gene ID" value="Gasu_45390"/>
</dbReference>
<dbReference type="PROSITE" id="PS51767">
    <property type="entry name" value="PEPTIDASE_A1"/>
    <property type="match status" value="1"/>
</dbReference>
<keyword evidence="4 8" id="KW-0064">Aspartyl protease</keyword>
<dbReference type="PANTHER" id="PTHR47965:SF12">
    <property type="entry name" value="ASPARTIC PROTEINASE 3-RELATED"/>
    <property type="match status" value="1"/>
</dbReference>
<evidence type="ECO:0000256" key="2">
    <source>
        <dbReference type="ARBA" id="ARBA00022670"/>
    </source>
</evidence>
<sequence>MKTLSRKKVEQNESMSWVSLATHMLRLLPGIFLFLVLCCPSGGQTSRTNNCYNTLRQRTLIQMGNELFLEPRQNVVRKQMDNDEILVIPLAYRVPLGRQDILRNIFTSESRKRHLLGNNRENLFRQLEQRVIQKNNDWEDSPRFQTEESGIGVKRYFEQVVLGNVVNMAEYYVSLQVNGESFYVQLDTGSSNLLISTTNCSHCQANKKLQLNGLTSVSCSSSDCCQQSSSCCSKQDPSLCGVLVEYGSGFASGALVKGTVTISNISVYTTFGGILNSSSDFEPTSVSGILGMASSQLACNPTCVTPLFDAIVQQKSIANVFSVLLNPDNGVLVLGGVDGNFSNGSISYTDMPSSDPGYYEVTVSSVSVDGDDVYQTSFTAVVDTGTTLVYLPETCYNDLVKYFQSHYNNSFWDSLGALLGSLSSSYISSLPNVDIQLSGSVKVSIPPDSYLVSVGDGNYMFGIQSSGGSSSILGDVLLQNYYTVFDRVNSRIGFGPAVDVKSVNLSNVPGVGNISIPSPSTSPTLPTYGIVLIVVAGVLGAILLSMAVFLLVRRRRKSIIPRTNVWSSQPYGVYGDSYYYYR</sequence>
<keyword evidence="9" id="KW-1133">Transmembrane helix</keyword>
<dbReference type="AlphaFoldDB" id="M2XWT5"/>
<keyword evidence="12" id="KW-1185">Reference proteome</keyword>
<proteinExistence type="inferred from homology"/>
<dbReference type="InterPro" id="IPR034164">
    <property type="entry name" value="Pepsin-like_dom"/>
</dbReference>
<dbReference type="PANTHER" id="PTHR47965">
    <property type="entry name" value="ASPARTYL PROTEASE-RELATED"/>
    <property type="match status" value="1"/>
</dbReference>
<evidence type="ECO:0000259" key="10">
    <source>
        <dbReference type="PROSITE" id="PS51767"/>
    </source>
</evidence>
<dbReference type="Pfam" id="PF00026">
    <property type="entry name" value="Asp"/>
    <property type="match status" value="1"/>
</dbReference>
<dbReference type="InterPro" id="IPR021109">
    <property type="entry name" value="Peptidase_aspartic_dom_sf"/>
</dbReference>
<dbReference type="CDD" id="cd05471">
    <property type="entry name" value="pepsin_like"/>
    <property type="match status" value="1"/>
</dbReference>
<name>M2XWT5_GALSU</name>
<gene>
    <name evidence="11" type="ORF">Gasu_45390</name>
</gene>
<dbReference type="SUPFAM" id="SSF50630">
    <property type="entry name" value="Acid proteases"/>
    <property type="match status" value="1"/>
</dbReference>
<evidence type="ECO:0000256" key="9">
    <source>
        <dbReference type="SAM" id="Phobius"/>
    </source>
</evidence>
<keyword evidence="2 8" id="KW-0645">Protease</keyword>
<dbReference type="GeneID" id="17086752"/>
<dbReference type="GO" id="GO:0004190">
    <property type="term" value="F:aspartic-type endopeptidase activity"/>
    <property type="evidence" value="ECO:0007669"/>
    <property type="project" value="UniProtKB-KW"/>
</dbReference>
<accession>M2XWT5</accession>
<feature type="active site" evidence="7">
    <location>
        <position position="187"/>
    </location>
</feature>
<evidence type="ECO:0000256" key="7">
    <source>
        <dbReference type="PIRSR" id="PIRSR601461-1"/>
    </source>
</evidence>
<keyword evidence="3" id="KW-0732">Signal</keyword>
<feature type="transmembrane region" description="Helical" evidence="9">
    <location>
        <begin position="528"/>
        <end position="552"/>
    </location>
</feature>
<keyword evidence="9" id="KW-0812">Transmembrane</keyword>
<dbReference type="PRINTS" id="PR00792">
    <property type="entry name" value="PEPSIN"/>
</dbReference>
<dbReference type="eggNOG" id="KOG1339">
    <property type="taxonomic scope" value="Eukaryota"/>
</dbReference>
<dbReference type="PROSITE" id="PS00141">
    <property type="entry name" value="ASP_PROTEASE"/>
    <property type="match status" value="1"/>
</dbReference>
<evidence type="ECO:0000256" key="3">
    <source>
        <dbReference type="ARBA" id="ARBA00022729"/>
    </source>
</evidence>
<organism evidence="11 12">
    <name type="scientific">Galdieria sulphuraria</name>
    <name type="common">Red alga</name>
    <dbReference type="NCBI Taxonomy" id="130081"/>
    <lineage>
        <taxon>Eukaryota</taxon>
        <taxon>Rhodophyta</taxon>
        <taxon>Bangiophyceae</taxon>
        <taxon>Galdieriales</taxon>
        <taxon>Galdieriaceae</taxon>
        <taxon>Galdieria</taxon>
    </lineage>
</organism>
<dbReference type="Proteomes" id="UP000030680">
    <property type="component" value="Unassembled WGS sequence"/>
</dbReference>
<evidence type="ECO:0000256" key="1">
    <source>
        <dbReference type="ARBA" id="ARBA00007447"/>
    </source>
</evidence>
<reference evidence="12" key="1">
    <citation type="journal article" date="2013" name="Science">
        <title>Gene transfer from bacteria and archaea facilitated evolution of an extremophilic eukaryote.</title>
        <authorList>
            <person name="Schonknecht G."/>
            <person name="Chen W.H."/>
            <person name="Ternes C.M."/>
            <person name="Barbier G.G."/>
            <person name="Shrestha R.P."/>
            <person name="Stanke M."/>
            <person name="Brautigam A."/>
            <person name="Baker B.J."/>
            <person name="Banfield J.F."/>
            <person name="Garavito R.M."/>
            <person name="Carr K."/>
            <person name="Wilkerson C."/>
            <person name="Rensing S.A."/>
            <person name="Gagneul D."/>
            <person name="Dickenson N.E."/>
            <person name="Oesterhelt C."/>
            <person name="Lercher M.J."/>
            <person name="Weber A.P."/>
        </authorList>
    </citation>
    <scope>NUCLEOTIDE SEQUENCE [LARGE SCALE GENOMIC DNA]</scope>
    <source>
        <strain evidence="12">074W</strain>
    </source>
</reference>
<dbReference type="EMBL" id="KB454526">
    <property type="protein sequence ID" value="EME27874.1"/>
    <property type="molecule type" value="Genomic_DNA"/>
</dbReference>
<dbReference type="InterPro" id="IPR001969">
    <property type="entry name" value="Aspartic_peptidase_AS"/>
</dbReference>
<protein>
    <submittedName>
        <fullName evidence="11">Aspartyl protease</fullName>
    </submittedName>
</protein>
<dbReference type="RefSeq" id="XP_005704394.1">
    <property type="nucleotide sequence ID" value="XM_005704337.1"/>
</dbReference>
<dbReference type="Gene3D" id="2.40.70.10">
    <property type="entry name" value="Acid Proteases"/>
    <property type="match status" value="2"/>
</dbReference>
<dbReference type="KEGG" id="gsl:Gasu_45390"/>
<evidence type="ECO:0000256" key="8">
    <source>
        <dbReference type="RuleBase" id="RU000454"/>
    </source>
</evidence>
<keyword evidence="5 8" id="KW-0378">Hydrolase</keyword>
<evidence type="ECO:0000313" key="11">
    <source>
        <dbReference type="EMBL" id="EME27874.1"/>
    </source>
</evidence>
<dbReference type="OrthoDB" id="4784at2759"/>
<dbReference type="GO" id="GO:0006508">
    <property type="term" value="P:proteolysis"/>
    <property type="evidence" value="ECO:0007669"/>
    <property type="project" value="UniProtKB-KW"/>
</dbReference>
<dbReference type="InterPro" id="IPR001461">
    <property type="entry name" value="Aspartic_peptidase_A1"/>
</dbReference>
<dbReference type="OMA" id="WNINVSQ"/>
<evidence type="ECO:0000313" key="12">
    <source>
        <dbReference type="Proteomes" id="UP000030680"/>
    </source>
</evidence>
<evidence type="ECO:0000256" key="5">
    <source>
        <dbReference type="ARBA" id="ARBA00022801"/>
    </source>
</evidence>
<comment type="similarity">
    <text evidence="1 8">Belongs to the peptidase A1 family.</text>
</comment>
<feature type="domain" description="Peptidase A1" evidence="10">
    <location>
        <begin position="171"/>
        <end position="495"/>
    </location>
</feature>
<feature type="active site" evidence="7">
    <location>
        <position position="383"/>
    </location>
</feature>
<keyword evidence="6" id="KW-0865">Zymogen</keyword>
<keyword evidence="9" id="KW-0472">Membrane</keyword>
<evidence type="ECO:0000256" key="4">
    <source>
        <dbReference type="ARBA" id="ARBA00022750"/>
    </source>
</evidence>
<dbReference type="CDD" id="cd12087">
    <property type="entry name" value="TM_EGFR-like"/>
    <property type="match status" value="1"/>
</dbReference>
<dbReference type="InterPro" id="IPR033121">
    <property type="entry name" value="PEPTIDASE_A1"/>
</dbReference>
<evidence type="ECO:0000256" key="6">
    <source>
        <dbReference type="ARBA" id="ARBA00023145"/>
    </source>
</evidence>